<dbReference type="InterPro" id="IPR008979">
    <property type="entry name" value="Galactose-bd-like_sf"/>
</dbReference>
<name>A0A319E8J7_ASPSB</name>
<dbReference type="STRING" id="1448318.A0A319E8J7"/>
<keyword evidence="1" id="KW-0378">Hydrolase</keyword>
<dbReference type="SUPFAM" id="SSF49785">
    <property type="entry name" value="Galactose-binding domain-like"/>
    <property type="match status" value="1"/>
</dbReference>
<dbReference type="InterPro" id="IPR005674">
    <property type="entry name" value="CocE/Ser_esterase"/>
</dbReference>
<dbReference type="OrthoDB" id="416441at2759"/>
<dbReference type="SUPFAM" id="SSF53474">
    <property type="entry name" value="alpha/beta-Hydrolases"/>
    <property type="match status" value="1"/>
</dbReference>
<dbReference type="PANTHER" id="PTHR43056:SF10">
    <property type="entry name" value="COCE_NOND FAMILY, PUTATIVE (AFU_ORTHOLOGUE AFUA_7G00600)-RELATED"/>
    <property type="match status" value="1"/>
</dbReference>
<dbReference type="InterPro" id="IPR013736">
    <property type="entry name" value="Xaa-Pro_dipept_C"/>
</dbReference>
<evidence type="ECO:0000313" key="3">
    <source>
        <dbReference type="EMBL" id="PYI02898.1"/>
    </source>
</evidence>
<organism evidence="3 4">
    <name type="scientific">Aspergillus sclerotiicarbonarius (strain CBS 121057 / IBT 28362)</name>
    <dbReference type="NCBI Taxonomy" id="1448318"/>
    <lineage>
        <taxon>Eukaryota</taxon>
        <taxon>Fungi</taxon>
        <taxon>Dikarya</taxon>
        <taxon>Ascomycota</taxon>
        <taxon>Pezizomycotina</taxon>
        <taxon>Eurotiomycetes</taxon>
        <taxon>Eurotiomycetidae</taxon>
        <taxon>Eurotiales</taxon>
        <taxon>Aspergillaceae</taxon>
        <taxon>Aspergillus</taxon>
        <taxon>Aspergillus subgen. Circumdati</taxon>
    </lineage>
</organism>
<evidence type="ECO:0000313" key="4">
    <source>
        <dbReference type="Proteomes" id="UP000248423"/>
    </source>
</evidence>
<dbReference type="Gene3D" id="2.60.120.260">
    <property type="entry name" value="Galactose-binding domain-like"/>
    <property type="match status" value="1"/>
</dbReference>
<dbReference type="InterPro" id="IPR029058">
    <property type="entry name" value="AB_hydrolase_fold"/>
</dbReference>
<dbReference type="SMART" id="SM00939">
    <property type="entry name" value="PepX_C"/>
    <property type="match status" value="1"/>
</dbReference>
<evidence type="ECO:0000256" key="1">
    <source>
        <dbReference type="ARBA" id="ARBA00022801"/>
    </source>
</evidence>
<dbReference type="GO" id="GO:0008239">
    <property type="term" value="F:dipeptidyl-peptidase activity"/>
    <property type="evidence" value="ECO:0007669"/>
    <property type="project" value="InterPro"/>
</dbReference>
<dbReference type="Gene3D" id="1.10.3020.20">
    <property type="match status" value="1"/>
</dbReference>
<dbReference type="PANTHER" id="PTHR43056">
    <property type="entry name" value="PEPTIDASE S9 PROLYL OLIGOPEPTIDASE"/>
    <property type="match status" value="1"/>
</dbReference>
<dbReference type="Pfam" id="PF08530">
    <property type="entry name" value="PepX_C"/>
    <property type="match status" value="1"/>
</dbReference>
<dbReference type="InterPro" id="IPR000383">
    <property type="entry name" value="Xaa-Pro-like_dom"/>
</dbReference>
<keyword evidence="4" id="KW-1185">Reference proteome</keyword>
<dbReference type="Proteomes" id="UP000248423">
    <property type="component" value="Unassembled WGS sequence"/>
</dbReference>
<gene>
    <name evidence="3" type="ORF">BO78DRAFT_410245</name>
</gene>
<evidence type="ECO:0000259" key="2">
    <source>
        <dbReference type="SMART" id="SM00939"/>
    </source>
</evidence>
<reference evidence="3 4" key="1">
    <citation type="submission" date="2018-02" db="EMBL/GenBank/DDBJ databases">
        <title>The genomes of Aspergillus section Nigri reveals drivers in fungal speciation.</title>
        <authorList>
            <consortium name="DOE Joint Genome Institute"/>
            <person name="Vesth T.C."/>
            <person name="Nybo J."/>
            <person name="Theobald S."/>
            <person name="Brandl J."/>
            <person name="Frisvad J.C."/>
            <person name="Nielsen K.F."/>
            <person name="Lyhne E.K."/>
            <person name="Kogle M.E."/>
            <person name="Kuo A."/>
            <person name="Riley R."/>
            <person name="Clum A."/>
            <person name="Nolan M."/>
            <person name="Lipzen A."/>
            <person name="Salamov A."/>
            <person name="Henrissat B."/>
            <person name="Wiebenga A."/>
            <person name="De vries R.P."/>
            <person name="Grigoriev I.V."/>
            <person name="Mortensen U.H."/>
            <person name="Andersen M.R."/>
            <person name="Baker S.E."/>
        </authorList>
    </citation>
    <scope>NUCLEOTIDE SEQUENCE [LARGE SCALE GENOMIC DNA]</scope>
    <source>
        <strain evidence="3 4">CBS 121057</strain>
    </source>
</reference>
<feature type="domain" description="Xaa-Pro dipeptidyl-peptidase C-terminal" evidence="2">
    <location>
        <begin position="340"/>
        <end position="610"/>
    </location>
</feature>
<dbReference type="InterPro" id="IPR050585">
    <property type="entry name" value="Xaa-Pro_dipeptidyl-ppase/CocE"/>
</dbReference>
<dbReference type="EMBL" id="KZ826387">
    <property type="protein sequence ID" value="PYI02898.1"/>
    <property type="molecule type" value="Genomic_DNA"/>
</dbReference>
<dbReference type="AlphaFoldDB" id="A0A319E8J7"/>
<dbReference type="VEuPathDB" id="FungiDB:BO78DRAFT_410245"/>
<dbReference type="Pfam" id="PF02129">
    <property type="entry name" value="Peptidase_S15"/>
    <property type="match status" value="1"/>
</dbReference>
<accession>A0A319E8J7</accession>
<proteinExistence type="predicted"/>
<dbReference type="Gene3D" id="3.40.50.1820">
    <property type="entry name" value="alpha/beta hydrolase"/>
    <property type="match status" value="2"/>
</dbReference>
<sequence>MPLQVKDARTVDKTTYPYIFEHNVSIPLQNGGLIRCNVYRPKSTEEGKKFPVLATYGPYGKDIPYSEFHPGSFKSVPSEHQTEQSAWETPTPSYWTKHGYVVVRADEVGTGQSPGKLDILSRGNTVEAFYDLIEWAAEQVWSTGKVGLLGISYFAATQWCVASMNPKGLAAIVPWEGFADPYADAIRHGGILSTTFFGNWWDRHLAAKLAQSPGFTGNWFDRQVSSNQYGLPGRAARHYGPDTVDGDLSPEELSENRVDFVYDTHKCRYRDDKRWAQVNFNMEDIRVPMLSGANWGGVGLHLRGNVGAYMQAASEFKYLRFFVGRHDLPFYYPEEVEVQRSFLDAFLKGEDRLGWSVKGAVPSVDLMLRTGDDVKVNDRESEKRFPRRTETEWPIARTQYTKFYLSYDAAIGREIPIEPFARKLSYKALGTQHSPQSIVFTTSAFESETEVTGHITAHLNVSVTANLWSSIIPSDIDLFLTLRPLSAAGNEVFYTGSFGDSNPVTRGWLRVSLRKVNESHPKHREWLPHRDYYSTDVQPVIPGEIYAVDIDLWPTNVVVQPGGKLVLEVSSGDTAQSGVWEHNDPVDRSKDTFEGINNIHFGPSYTNYMTLPIIPPK</sequence>
<protein>
    <submittedName>
        <fullName evidence="3">X-Pro dipeptidyl-peptidase protein</fullName>
    </submittedName>
</protein>
<dbReference type="NCBIfam" id="TIGR00976">
    <property type="entry name" value="CocE_NonD"/>
    <property type="match status" value="1"/>
</dbReference>